<keyword evidence="1" id="KW-0812">Transmembrane</keyword>
<evidence type="ECO:0000256" key="1">
    <source>
        <dbReference type="SAM" id="Phobius"/>
    </source>
</evidence>
<evidence type="ECO:0000313" key="2">
    <source>
        <dbReference type="EMBL" id="MBW82099.1"/>
    </source>
</evidence>
<dbReference type="EMBL" id="GGEC01001616">
    <property type="protein sequence ID" value="MBW82099.1"/>
    <property type="molecule type" value="Transcribed_RNA"/>
</dbReference>
<name>A0A2P2ILJ3_RHIMU</name>
<proteinExistence type="predicted"/>
<organism evidence="2">
    <name type="scientific">Rhizophora mucronata</name>
    <name type="common">Asiatic mangrove</name>
    <dbReference type="NCBI Taxonomy" id="61149"/>
    <lineage>
        <taxon>Eukaryota</taxon>
        <taxon>Viridiplantae</taxon>
        <taxon>Streptophyta</taxon>
        <taxon>Embryophyta</taxon>
        <taxon>Tracheophyta</taxon>
        <taxon>Spermatophyta</taxon>
        <taxon>Magnoliopsida</taxon>
        <taxon>eudicotyledons</taxon>
        <taxon>Gunneridae</taxon>
        <taxon>Pentapetalae</taxon>
        <taxon>rosids</taxon>
        <taxon>fabids</taxon>
        <taxon>Malpighiales</taxon>
        <taxon>Rhizophoraceae</taxon>
        <taxon>Rhizophora</taxon>
    </lineage>
</organism>
<accession>A0A2P2ILJ3</accession>
<keyword evidence="1" id="KW-0472">Membrane</keyword>
<sequence length="31" mass="3503">MSRSMCYQLITSIFFPVSVLVGWIGNVCTSY</sequence>
<keyword evidence="1" id="KW-1133">Transmembrane helix</keyword>
<dbReference type="AlphaFoldDB" id="A0A2P2ILJ3"/>
<protein>
    <submittedName>
        <fullName evidence="2">Uncharacterized protein</fullName>
    </submittedName>
</protein>
<feature type="transmembrane region" description="Helical" evidence="1">
    <location>
        <begin position="7"/>
        <end position="25"/>
    </location>
</feature>
<reference evidence="2" key="1">
    <citation type="submission" date="2018-02" db="EMBL/GenBank/DDBJ databases">
        <title>Rhizophora mucronata_Transcriptome.</title>
        <authorList>
            <person name="Meera S.P."/>
            <person name="Sreeshan A."/>
            <person name="Augustine A."/>
        </authorList>
    </citation>
    <scope>NUCLEOTIDE SEQUENCE</scope>
    <source>
        <tissue evidence="2">Leaf</tissue>
    </source>
</reference>